<dbReference type="AlphaFoldDB" id="A0A9P6JKX3"/>
<protein>
    <submittedName>
        <fullName evidence="1">Uncharacterized protein</fullName>
    </submittedName>
</protein>
<comment type="caution">
    <text evidence="1">The sequence shown here is derived from an EMBL/GenBank/DDBJ whole genome shotgun (WGS) entry which is preliminary data.</text>
</comment>
<organism evidence="1 2">
    <name type="scientific">Modicella reniformis</name>
    <dbReference type="NCBI Taxonomy" id="1440133"/>
    <lineage>
        <taxon>Eukaryota</taxon>
        <taxon>Fungi</taxon>
        <taxon>Fungi incertae sedis</taxon>
        <taxon>Mucoromycota</taxon>
        <taxon>Mortierellomycotina</taxon>
        <taxon>Mortierellomycetes</taxon>
        <taxon>Mortierellales</taxon>
        <taxon>Mortierellaceae</taxon>
        <taxon>Modicella</taxon>
    </lineage>
</organism>
<gene>
    <name evidence="1" type="ORF">BGZ65_006763</name>
</gene>
<evidence type="ECO:0000313" key="1">
    <source>
        <dbReference type="EMBL" id="KAF9979004.1"/>
    </source>
</evidence>
<feature type="non-terminal residue" evidence="1">
    <location>
        <position position="1"/>
    </location>
</feature>
<reference evidence="1" key="1">
    <citation type="journal article" date="2020" name="Fungal Divers.">
        <title>Resolving the Mortierellaceae phylogeny through synthesis of multi-gene phylogenetics and phylogenomics.</title>
        <authorList>
            <person name="Vandepol N."/>
            <person name="Liber J."/>
            <person name="Desiro A."/>
            <person name="Na H."/>
            <person name="Kennedy M."/>
            <person name="Barry K."/>
            <person name="Grigoriev I.V."/>
            <person name="Miller A.N."/>
            <person name="O'Donnell K."/>
            <person name="Stajich J.E."/>
            <person name="Bonito G."/>
        </authorList>
    </citation>
    <scope>NUCLEOTIDE SEQUENCE</scope>
    <source>
        <strain evidence="1">MES-2147</strain>
    </source>
</reference>
<keyword evidence="2" id="KW-1185">Reference proteome</keyword>
<dbReference type="Proteomes" id="UP000749646">
    <property type="component" value="Unassembled WGS sequence"/>
</dbReference>
<name>A0A9P6JKX3_9FUNG</name>
<sequence length="73" mass="8137">MYHPHSNGTLEIPLKGSDNVLEISRSSLPPPSELFDILKAEEAPLRNYVLFALEYARQKNVDSAIKVLTDGLN</sequence>
<proteinExistence type="predicted"/>
<dbReference type="OrthoDB" id="343875at2759"/>
<dbReference type="EMBL" id="JAAAHW010004090">
    <property type="protein sequence ID" value="KAF9979004.1"/>
    <property type="molecule type" value="Genomic_DNA"/>
</dbReference>
<accession>A0A9P6JKX3</accession>
<evidence type="ECO:0000313" key="2">
    <source>
        <dbReference type="Proteomes" id="UP000749646"/>
    </source>
</evidence>